<keyword evidence="6" id="KW-0067">ATP-binding</keyword>
<keyword evidence="5 8" id="KW-0418">Kinase</keyword>
<protein>
    <submittedName>
        <fullName evidence="8">Kinase-like protein</fullName>
    </submittedName>
</protein>
<dbReference type="Proteomes" id="UP000235672">
    <property type="component" value="Unassembled WGS sequence"/>
</dbReference>
<dbReference type="PANTHER" id="PTHR11584">
    <property type="entry name" value="SERINE/THREONINE PROTEIN KINASE"/>
    <property type="match status" value="1"/>
</dbReference>
<dbReference type="STRING" id="1745343.A0A2J6PKR6"/>
<dbReference type="InterPro" id="IPR008271">
    <property type="entry name" value="Ser/Thr_kinase_AS"/>
</dbReference>
<evidence type="ECO:0000256" key="5">
    <source>
        <dbReference type="ARBA" id="ARBA00022777"/>
    </source>
</evidence>
<dbReference type="InterPro" id="IPR000719">
    <property type="entry name" value="Prot_kinase_dom"/>
</dbReference>
<gene>
    <name evidence="8" type="ORF">NA56DRAFT_650767</name>
</gene>
<dbReference type="GO" id="GO:0005524">
    <property type="term" value="F:ATP binding"/>
    <property type="evidence" value="ECO:0007669"/>
    <property type="project" value="UniProtKB-KW"/>
</dbReference>
<dbReference type="CDD" id="cd00180">
    <property type="entry name" value="PKc"/>
    <property type="match status" value="1"/>
</dbReference>
<comment type="similarity">
    <text evidence="1">Belongs to the protein kinase superfamily. STE Ser/Thr protein kinase family. MAP kinase kinase kinase subfamily.</text>
</comment>
<accession>A0A2J6PKR6</accession>
<dbReference type="PROSITE" id="PS50011">
    <property type="entry name" value="PROTEIN_KINASE_DOM"/>
    <property type="match status" value="1"/>
</dbReference>
<evidence type="ECO:0000256" key="6">
    <source>
        <dbReference type="ARBA" id="ARBA00022840"/>
    </source>
</evidence>
<keyword evidence="4" id="KW-0547">Nucleotide-binding</keyword>
<evidence type="ECO:0000313" key="9">
    <source>
        <dbReference type="Proteomes" id="UP000235672"/>
    </source>
</evidence>
<dbReference type="EMBL" id="KZ613520">
    <property type="protein sequence ID" value="PMD14645.1"/>
    <property type="molecule type" value="Genomic_DNA"/>
</dbReference>
<dbReference type="AlphaFoldDB" id="A0A2J6PKR6"/>
<feature type="domain" description="Protein kinase" evidence="7">
    <location>
        <begin position="156"/>
        <end position="460"/>
    </location>
</feature>
<dbReference type="GO" id="GO:0004674">
    <property type="term" value="F:protein serine/threonine kinase activity"/>
    <property type="evidence" value="ECO:0007669"/>
    <property type="project" value="UniProtKB-KW"/>
</dbReference>
<reference evidence="8 9" key="1">
    <citation type="submission" date="2016-05" db="EMBL/GenBank/DDBJ databases">
        <title>A degradative enzymes factory behind the ericoid mycorrhizal symbiosis.</title>
        <authorList>
            <consortium name="DOE Joint Genome Institute"/>
            <person name="Martino E."/>
            <person name="Morin E."/>
            <person name="Grelet G."/>
            <person name="Kuo A."/>
            <person name="Kohler A."/>
            <person name="Daghino S."/>
            <person name="Barry K."/>
            <person name="Choi C."/>
            <person name="Cichocki N."/>
            <person name="Clum A."/>
            <person name="Copeland A."/>
            <person name="Hainaut M."/>
            <person name="Haridas S."/>
            <person name="Labutti K."/>
            <person name="Lindquist E."/>
            <person name="Lipzen A."/>
            <person name="Khouja H.-R."/>
            <person name="Murat C."/>
            <person name="Ohm R."/>
            <person name="Olson A."/>
            <person name="Spatafora J."/>
            <person name="Veneault-Fourrey C."/>
            <person name="Henrissat B."/>
            <person name="Grigoriev I."/>
            <person name="Martin F."/>
            <person name="Perotto S."/>
        </authorList>
    </citation>
    <scope>NUCLEOTIDE SEQUENCE [LARGE SCALE GENOMIC DNA]</scope>
    <source>
        <strain evidence="8 9">UAMH 7357</strain>
    </source>
</reference>
<evidence type="ECO:0000256" key="3">
    <source>
        <dbReference type="ARBA" id="ARBA00022679"/>
    </source>
</evidence>
<keyword evidence="2" id="KW-0723">Serine/threonine-protein kinase</keyword>
<dbReference type="SMART" id="SM00220">
    <property type="entry name" value="S_TKc"/>
    <property type="match status" value="1"/>
</dbReference>
<dbReference type="Pfam" id="PF00069">
    <property type="entry name" value="Pkinase"/>
    <property type="match status" value="1"/>
</dbReference>
<sequence length="460" mass="51439">MGTEHEETRWIKELLQKVTLARPPLATSSPLVEAVSSRLGDFFIEGTKRQTAYNDSEIQQVSLLLRQANPRWSKLPRTYITLRTIGCLDVLDAFIDLGFSDHWFPLTERGLPPILAPSRRAQFVAAQNLVMTKSLDLEKGDKGEHCRFRHGESLPLEEKGVLGTGGFGQVDRVLSLISFREYARKRVPRSTIFGGRNAENVKRFIAEIEILKRLKHLHIAEFVGSYTDPKYMGLIMFPVAEMDLSTYLARANAASHKDLRTFFGCLARALEFLHGESVRHKDIKPNNILVNKGNVLFTDFGLAFDFTDAEDSTTVSTVNGMTLKYCAPEVANFEPRNTSSDIWSLGLVFLEMAAVLKGRAAKFVYEFLPEHGSRQAYVRTNIDGMRKLLADLRETSYPTDNVVLIWIQNMLMIQPTLCPTAAALTASIIAAGESGNRGFCGICCMTPDDLSDDFDELSIS</sequence>
<evidence type="ECO:0000313" key="8">
    <source>
        <dbReference type="EMBL" id="PMD14645.1"/>
    </source>
</evidence>
<dbReference type="Gene3D" id="1.10.510.10">
    <property type="entry name" value="Transferase(Phosphotransferase) domain 1"/>
    <property type="match status" value="1"/>
</dbReference>
<name>A0A2J6PKR6_9HELO</name>
<dbReference type="PROSITE" id="PS00108">
    <property type="entry name" value="PROTEIN_KINASE_ST"/>
    <property type="match status" value="1"/>
</dbReference>
<keyword evidence="9" id="KW-1185">Reference proteome</keyword>
<organism evidence="8 9">
    <name type="scientific">Hyaloscypha hepaticicola</name>
    <dbReference type="NCBI Taxonomy" id="2082293"/>
    <lineage>
        <taxon>Eukaryota</taxon>
        <taxon>Fungi</taxon>
        <taxon>Dikarya</taxon>
        <taxon>Ascomycota</taxon>
        <taxon>Pezizomycotina</taxon>
        <taxon>Leotiomycetes</taxon>
        <taxon>Helotiales</taxon>
        <taxon>Hyaloscyphaceae</taxon>
        <taxon>Hyaloscypha</taxon>
    </lineage>
</organism>
<evidence type="ECO:0000256" key="2">
    <source>
        <dbReference type="ARBA" id="ARBA00022527"/>
    </source>
</evidence>
<evidence type="ECO:0000256" key="1">
    <source>
        <dbReference type="ARBA" id="ARBA00006529"/>
    </source>
</evidence>
<evidence type="ECO:0000259" key="7">
    <source>
        <dbReference type="PROSITE" id="PS50011"/>
    </source>
</evidence>
<keyword evidence="3" id="KW-0808">Transferase</keyword>
<evidence type="ECO:0000256" key="4">
    <source>
        <dbReference type="ARBA" id="ARBA00022741"/>
    </source>
</evidence>
<dbReference type="InterPro" id="IPR011009">
    <property type="entry name" value="Kinase-like_dom_sf"/>
</dbReference>
<dbReference type="OrthoDB" id="4062651at2759"/>
<proteinExistence type="inferred from homology"/>
<dbReference type="PANTHER" id="PTHR11584:SF369">
    <property type="entry name" value="MITOGEN-ACTIVATED PROTEIN KINASE KINASE KINASE 19-RELATED"/>
    <property type="match status" value="1"/>
</dbReference>
<dbReference type="SUPFAM" id="SSF56112">
    <property type="entry name" value="Protein kinase-like (PK-like)"/>
    <property type="match status" value="1"/>
</dbReference>